<dbReference type="FunFam" id="3.20.20.10:FF:000003">
    <property type="entry name" value="Diaminopimelate decarboxylase"/>
    <property type="match status" value="1"/>
</dbReference>
<dbReference type="PROSITE" id="PS00878">
    <property type="entry name" value="ODR_DC_2_1"/>
    <property type="match status" value="1"/>
</dbReference>
<evidence type="ECO:0000256" key="3">
    <source>
        <dbReference type="ARBA" id="ARBA00022898"/>
    </source>
</evidence>
<dbReference type="GO" id="GO:0009089">
    <property type="term" value="P:lysine biosynthetic process via diaminopimelate"/>
    <property type="evidence" value="ECO:0007669"/>
    <property type="project" value="InterPro"/>
</dbReference>
<dbReference type="EMBL" id="AP021874">
    <property type="protein sequence ID" value="BBO72478.1"/>
    <property type="molecule type" value="Genomic_DNA"/>
</dbReference>
<dbReference type="RefSeq" id="WP_155320169.1">
    <property type="nucleotide sequence ID" value="NZ_AP021874.1"/>
</dbReference>
<keyword evidence="4" id="KW-0456">Lyase</keyword>
<feature type="active site" description="Proton donor" evidence="5">
    <location>
        <position position="339"/>
    </location>
</feature>
<dbReference type="Gene3D" id="2.40.37.10">
    <property type="entry name" value="Lyase, Ornithine Decarboxylase, Chain A, domain 1"/>
    <property type="match status" value="1"/>
</dbReference>
<keyword evidence="2" id="KW-0210">Decarboxylase</keyword>
<proteinExistence type="predicted"/>
<keyword evidence="8" id="KW-1185">Reference proteome</keyword>
<dbReference type="SUPFAM" id="SSF50621">
    <property type="entry name" value="Alanine racemase C-terminal domain-like"/>
    <property type="match status" value="1"/>
</dbReference>
<dbReference type="InterPro" id="IPR029066">
    <property type="entry name" value="PLP-binding_barrel"/>
</dbReference>
<gene>
    <name evidence="7" type="primary">lysA_2</name>
    <name evidence="7" type="ORF">DSCA_64080</name>
</gene>
<dbReference type="InterPro" id="IPR022653">
    <property type="entry name" value="De-COase2_pyr-phos_BS"/>
</dbReference>
<protein>
    <submittedName>
        <fullName evidence="7">Diaminopimelate decarboxylase</fullName>
    </submittedName>
</protein>
<dbReference type="PRINTS" id="PR01181">
    <property type="entry name" value="DAPDCRBXLASE"/>
</dbReference>
<reference evidence="7 8" key="1">
    <citation type="submission" date="2019-11" db="EMBL/GenBank/DDBJ databases">
        <title>Comparative genomics of hydrocarbon-degrading Desulfosarcina strains.</title>
        <authorList>
            <person name="Watanabe M."/>
            <person name="Kojima H."/>
            <person name="Fukui M."/>
        </authorList>
    </citation>
    <scope>NUCLEOTIDE SEQUENCE [LARGE SCALE GENOMIC DNA]</scope>
    <source>
        <strain evidence="7 8">PL12</strain>
    </source>
</reference>
<dbReference type="KEGG" id="dalk:DSCA_64080"/>
<comment type="cofactor">
    <cofactor evidence="1 5">
        <name>pyridoxal 5'-phosphate</name>
        <dbReference type="ChEBI" id="CHEBI:597326"/>
    </cofactor>
</comment>
<dbReference type="AlphaFoldDB" id="A0A5K7YUZ2"/>
<dbReference type="InterPro" id="IPR009006">
    <property type="entry name" value="Ala_racemase/Decarboxylase_C"/>
</dbReference>
<dbReference type="PANTHER" id="PTHR43727:SF2">
    <property type="entry name" value="GROUP IV DECARBOXYLASE"/>
    <property type="match status" value="1"/>
</dbReference>
<dbReference type="PRINTS" id="PR01179">
    <property type="entry name" value="ODADCRBXLASE"/>
</dbReference>
<dbReference type="InterPro" id="IPR000183">
    <property type="entry name" value="Orn/DAP/Arg_de-COase"/>
</dbReference>
<evidence type="ECO:0000256" key="5">
    <source>
        <dbReference type="PIRSR" id="PIRSR600183-50"/>
    </source>
</evidence>
<dbReference type="InterPro" id="IPR002986">
    <property type="entry name" value="DAP_deCOOHase_LysA"/>
</dbReference>
<sequence length="429" mass="47270">MPMSNAFENRLLPRLDDIVAHFGTPFHIYDETGIRETGDRLKKAFSAIPGFREFFAVKALPNPAILAVMADMGFGFDCSSVAELILGRRVGGCGDDLMFTANNTTRGDFATAMADGGSIVNLDDISLIDKLPAPPDLICFRYNPGDRRTGNAIIGRPVEAKYGVSHDQLVHAYQKAKDLGIRRFGLHTMLASNERDYTYMVQTASMLLEQVERVSQALNVRFEFINIGGGLGIPYRPADEPLNLEAMGQAITARFDAFDGRNGYRPRLFMESGRFMTGPHGVLVTTAINRKEIYRTYVGVDACMSALMRPGMYNAYHHITVPGSAADALQVVDVVGSLCENNDKFAIQRQLPAITGGDRVVIHDTGAHGHSMGFNYNGKLRPKELLLKTDGTVDLIRREERLEDYFATLSFTPDRLPASATEAFTQLAN</sequence>
<feature type="modified residue" description="N6-(pyridoxal phosphate)lysine" evidence="5">
    <location>
        <position position="58"/>
    </location>
</feature>
<feature type="domain" description="Orn/DAP/Arg decarboxylase 2 N-terminal" evidence="6">
    <location>
        <begin position="40"/>
        <end position="277"/>
    </location>
</feature>
<dbReference type="OrthoDB" id="9802241at2"/>
<dbReference type="PANTHER" id="PTHR43727">
    <property type="entry name" value="DIAMINOPIMELATE DECARBOXYLASE"/>
    <property type="match status" value="1"/>
</dbReference>
<dbReference type="Pfam" id="PF02784">
    <property type="entry name" value="Orn_Arg_deC_N"/>
    <property type="match status" value="1"/>
</dbReference>
<dbReference type="GO" id="GO:0008836">
    <property type="term" value="F:diaminopimelate decarboxylase activity"/>
    <property type="evidence" value="ECO:0007669"/>
    <property type="project" value="InterPro"/>
</dbReference>
<evidence type="ECO:0000313" key="7">
    <source>
        <dbReference type="EMBL" id="BBO72478.1"/>
    </source>
</evidence>
<evidence type="ECO:0000256" key="2">
    <source>
        <dbReference type="ARBA" id="ARBA00022793"/>
    </source>
</evidence>
<dbReference type="InterPro" id="IPR022644">
    <property type="entry name" value="De-COase2_N"/>
</dbReference>
<dbReference type="CDD" id="cd06828">
    <property type="entry name" value="PLPDE_III_DapDC"/>
    <property type="match status" value="1"/>
</dbReference>
<accession>A0A5K7YUZ2</accession>
<name>A0A5K7YUZ2_9BACT</name>
<dbReference type="Proteomes" id="UP000427906">
    <property type="component" value="Chromosome"/>
</dbReference>
<evidence type="ECO:0000313" key="8">
    <source>
        <dbReference type="Proteomes" id="UP000427906"/>
    </source>
</evidence>
<dbReference type="SUPFAM" id="SSF51419">
    <property type="entry name" value="PLP-binding barrel"/>
    <property type="match status" value="1"/>
</dbReference>
<organism evidence="7 8">
    <name type="scientific">Desulfosarcina alkanivorans</name>
    <dbReference type="NCBI Taxonomy" id="571177"/>
    <lineage>
        <taxon>Bacteria</taxon>
        <taxon>Pseudomonadati</taxon>
        <taxon>Thermodesulfobacteriota</taxon>
        <taxon>Desulfobacteria</taxon>
        <taxon>Desulfobacterales</taxon>
        <taxon>Desulfosarcinaceae</taxon>
        <taxon>Desulfosarcina</taxon>
    </lineage>
</organism>
<evidence type="ECO:0000256" key="4">
    <source>
        <dbReference type="ARBA" id="ARBA00023239"/>
    </source>
</evidence>
<evidence type="ECO:0000259" key="6">
    <source>
        <dbReference type="Pfam" id="PF02784"/>
    </source>
</evidence>
<dbReference type="Gene3D" id="3.20.20.10">
    <property type="entry name" value="Alanine racemase"/>
    <property type="match status" value="1"/>
</dbReference>
<keyword evidence="3 5" id="KW-0663">Pyridoxal phosphate</keyword>
<evidence type="ECO:0000256" key="1">
    <source>
        <dbReference type="ARBA" id="ARBA00001933"/>
    </source>
</evidence>